<evidence type="ECO:0000313" key="4">
    <source>
        <dbReference type="Proteomes" id="UP000313359"/>
    </source>
</evidence>
<protein>
    <recommendedName>
        <fullName evidence="2">Protein kinase domain-containing protein</fullName>
    </recommendedName>
</protein>
<feature type="domain" description="Protein kinase" evidence="2">
    <location>
        <begin position="76"/>
        <end position="382"/>
    </location>
</feature>
<evidence type="ECO:0000259" key="2">
    <source>
        <dbReference type="PROSITE" id="PS50011"/>
    </source>
</evidence>
<evidence type="ECO:0000256" key="1">
    <source>
        <dbReference type="SAM" id="MobiDB-lite"/>
    </source>
</evidence>
<dbReference type="PROSITE" id="PS50011">
    <property type="entry name" value="PROTEIN_KINASE_DOM"/>
    <property type="match status" value="1"/>
</dbReference>
<dbReference type="Proteomes" id="UP000313359">
    <property type="component" value="Unassembled WGS sequence"/>
</dbReference>
<dbReference type="Gene3D" id="1.10.510.10">
    <property type="entry name" value="Transferase(Phosphotransferase) domain 1"/>
    <property type="match status" value="1"/>
</dbReference>
<feature type="region of interest" description="Disordered" evidence="1">
    <location>
        <begin position="357"/>
        <end position="382"/>
    </location>
</feature>
<reference evidence="3" key="1">
    <citation type="journal article" date="2018" name="Genome Biol. Evol.">
        <title>Genomics and development of Lentinus tigrinus, a white-rot wood-decaying mushroom with dimorphic fruiting bodies.</title>
        <authorList>
            <person name="Wu B."/>
            <person name="Xu Z."/>
            <person name="Knudson A."/>
            <person name="Carlson A."/>
            <person name="Chen N."/>
            <person name="Kovaka S."/>
            <person name="LaButti K."/>
            <person name="Lipzen A."/>
            <person name="Pennachio C."/>
            <person name="Riley R."/>
            <person name="Schakwitz W."/>
            <person name="Umezawa K."/>
            <person name="Ohm R.A."/>
            <person name="Grigoriev I.V."/>
            <person name="Nagy L.G."/>
            <person name="Gibbons J."/>
            <person name="Hibbett D."/>
        </authorList>
    </citation>
    <scope>NUCLEOTIDE SEQUENCE [LARGE SCALE GENOMIC DNA]</scope>
    <source>
        <strain evidence="3">ALCF2SS1-6</strain>
    </source>
</reference>
<evidence type="ECO:0000313" key="3">
    <source>
        <dbReference type="EMBL" id="RPD56366.1"/>
    </source>
</evidence>
<dbReference type="SUPFAM" id="SSF56112">
    <property type="entry name" value="Protein kinase-like (PK-like)"/>
    <property type="match status" value="1"/>
</dbReference>
<dbReference type="OrthoDB" id="2985259at2759"/>
<dbReference type="GO" id="GO:0005524">
    <property type="term" value="F:ATP binding"/>
    <property type="evidence" value="ECO:0007669"/>
    <property type="project" value="InterPro"/>
</dbReference>
<dbReference type="GO" id="GO:0004672">
    <property type="term" value="F:protein kinase activity"/>
    <property type="evidence" value="ECO:0007669"/>
    <property type="project" value="InterPro"/>
</dbReference>
<gene>
    <name evidence="3" type="ORF">L227DRAFT_257313</name>
</gene>
<feature type="compositionally biased region" description="Polar residues" evidence="1">
    <location>
        <begin position="357"/>
        <end position="367"/>
    </location>
</feature>
<accession>A0A5C2RZ54</accession>
<dbReference type="STRING" id="1328759.A0A5C2RZ54"/>
<dbReference type="InterPro" id="IPR011009">
    <property type="entry name" value="Kinase-like_dom_sf"/>
</dbReference>
<dbReference type="AlphaFoldDB" id="A0A5C2RZ54"/>
<dbReference type="InterPro" id="IPR000719">
    <property type="entry name" value="Prot_kinase_dom"/>
</dbReference>
<proteinExistence type="predicted"/>
<keyword evidence="4" id="KW-1185">Reference proteome</keyword>
<name>A0A5C2RZ54_9APHY</name>
<organism evidence="3 4">
    <name type="scientific">Lentinus tigrinus ALCF2SS1-6</name>
    <dbReference type="NCBI Taxonomy" id="1328759"/>
    <lineage>
        <taxon>Eukaryota</taxon>
        <taxon>Fungi</taxon>
        <taxon>Dikarya</taxon>
        <taxon>Basidiomycota</taxon>
        <taxon>Agaricomycotina</taxon>
        <taxon>Agaricomycetes</taxon>
        <taxon>Polyporales</taxon>
        <taxon>Polyporaceae</taxon>
        <taxon>Lentinus</taxon>
    </lineage>
</organism>
<dbReference type="EMBL" id="ML122288">
    <property type="protein sequence ID" value="RPD56366.1"/>
    <property type="molecule type" value="Genomic_DNA"/>
</dbReference>
<sequence>MADIRANLPRDLRSWRRPEGHEKSFEPCEALWKDLRGFFEAHGYTLWDYWVNSMLVAPDSDAFDPCSSGFMYISANRTWNDDGPGNLERILQYDYMNALTRAARARDGRDVVIRVLAIGEDGKEHVELLDMIARGPDSLLAINHSLPLLEIIELEDITFGIFPKAGWSLYLAYNFWAKSSVGDILHLFLQCLEALVYLHNIGVAHRDVFRDNFLAQWLPESLEMKFMPPSQPRVYINDFEVAVYFPPEVPEEERRCTGLPMGGSFPDHYGRPVPPEVESGKPYDPFKLDVWQLGTSFSDFKSTIPEVDAVLTSLTDPDPEARPTAHGAIMALLEVMSNIPPRALKIAPETKPLEFLTWSSSGSGQSIKEQEDTPEQENNLSS</sequence>